<feature type="domain" description="SnoaL-like" evidence="1">
    <location>
        <begin position="9"/>
        <end position="115"/>
    </location>
</feature>
<name>A0A5N0E4H3_9NOCA</name>
<dbReference type="OrthoDB" id="8451859at2"/>
<dbReference type="Proteomes" id="UP000323876">
    <property type="component" value="Unassembled WGS sequence"/>
</dbReference>
<dbReference type="EMBL" id="VXLC01000025">
    <property type="protein sequence ID" value="KAA8883856.1"/>
    <property type="molecule type" value="Genomic_DNA"/>
</dbReference>
<dbReference type="PANTHER" id="PTHR41252:SF1">
    <property type="entry name" value="BLR2505 PROTEIN"/>
    <property type="match status" value="1"/>
</dbReference>
<dbReference type="AlphaFoldDB" id="A0A5N0E4H3"/>
<evidence type="ECO:0000259" key="1">
    <source>
        <dbReference type="Pfam" id="PF12680"/>
    </source>
</evidence>
<dbReference type="RefSeq" id="WP_150406784.1">
    <property type="nucleotide sequence ID" value="NZ_JBHJYQ010000015.1"/>
</dbReference>
<proteinExistence type="predicted"/>
<organism evidence="2 3">
    <name type="scientific">Nocardia colli</name>
    <dbReference type="NCBI Taxonomy" id="2545717"/>
    <lineage>
        <taxon>Bacteria</taxon>
        <taxon>Bacillati</taxon>
        <taxon>Actinomycetota</taxon>
        <taxon>Actinomycetes</taxon>
        <taxon>Mycobacteriales</taxon>
        <taxon>Nocardiaceae</taxon>
        <taxon>Nocardia</taxon>
    </lineage>
</organism>
<dbReference type="InterPro" id="IPR032710">
    <property type="entry name" value="NTF2-like_dom_sf"/>
</dbReference>
<dbReference type="SUPFAM" id="SSF54427">
    <property type="entry name" value="NTF2-like"/>
    <property type="match status" value="1"/>
</dbReference>
<evidence type="ECO:0000313" key="2">
    <source>
        <dbReference type="EMBL" id="KAA8883856.1"/>
    </source>
</evidence>
<dbReference type="PANTHER" id="PTHR41252">
    <property type="entry name" value="BLR2505 PROTEIN"/>
    <property type="match status" value="1"/>
</dbReference>
<dbReference type="Pfam" id="PF12680">
    <property type="entry name" value="SnoaL_2"/>
    <property type="match status" value="1"/>
</dbReference>
<comment type="caution">
    <text evidence="2">The sequence shown here is derived from an EMBL/GenBank/DDBJ whole genome shotgun (WGS) entry which is preliminary data.</text>
</comment>
<accession>A0A5N0E4H3</accession>
<dbReference type="Gene3D" id="3.10.450.50">
    <property type="match status" value="1"/>
</dbReference>
<keyword evidence="3" id="KW-1185">Reference proteome</keyword>
<protein>
    <submittedName>
        <fullName evidence="2">DUF4440 domain-containing protein</fullName>
    </submittedName>
</protein>
<gene>
    <name evidence="2" type="ORF">F3087_36985</name>
</gene>
<dbReference type="InterPro" id="IPR037401">
    <property type="entry name" value="SnoaL-like"/>
</dbReference>
<reference evidence="2 3" key="1">
    <citation type="submission" date="2019-09" db="EMBL/GenBank/DDBJ databases">
        <authorList>
            <person name="Wang X."/>
        </authorList>
    </citation>
    <scope>NUCLEOTIDE SEQUENCE [LARGE SCALE GENOMIC DNA]</scope>
    <source>
        <strain evidence="2 3">CICC 11023</strain>
    </source>
</reference>
<evidence type="ECO:0000313" key="3">
    <source>
        <dbReference type="Proteomes" id="UP000323876"/>
    </source>
</evidence>
<sequence>MNRDLEVITAHYAASDRGDLPGMLAPLAADVAWTEMAGFPYAGTYIGPDAVRDNVFARIAAEWDGYTAAVDEIAGGGEGIVIGIGNYSGTFRATGQWMTARFVHVWRLSGGTVTRFEQFTDTALVQAAMRT</sequence>